<feature type="domain" description="Signal transduction histidine kinase internal region" evidence="2">
    <location>
        <begin position="167"/>
        <end position="239"/>
    </location>
</feature>
<dbReference type="Gene3D" id="3.30.565.10">
    <property type="entry name" value="Histidine kinase-like ATPase, C-terminal domain"/>
    <property type="match status" value="1"/>
</dbReference>
<dbReference type="EMBL" id="JAZDQT010000003">
    <property type="protein sequence ID" value="MEE1947230.1"/>
    <property type="molecule type" value="Genomic_DNA"/>
</dbReference>
<feature type="transmembrane region" description="Helical" evidence="1">
    <location>
        <begin position="7"/>
        <end position="27"/>
    </location>
</feature>
<dbReference type="InterPro" id="IPR036890">
    <property type="entry name" value="HATPase_C_sf"/>
</dbReference>
<keyword evidence="4" id="KW-1185">Reference proteome</keyword>
<keyword evidence="1" id="KW-1133">Transmembrane helix</keyword>
<evidence type="ECO:0000313" key="4">
    <source>
        <dbReference type="Proteomes" id="UP001336835"/>
    </source>
</evidence>
<dbReference type="PANTHER" id="PTHR34220">
    <property type="entry name" value="SENSOR HISTIDINE KINASE YPDA"/>
    <property type="match status" value="1"/>
</dbReference>
<proteinExistence type="predicted"/>
<name>A0ABU7ICL1_9SPHI</name>
<organism evidence="3 4">
    <name type="scientific">Pedobacter albus</name>
    <dbReference type="NCBI Taxonomy" id="3113905"/>
    <lineage>
        <taxon>Bacteria</taxon>
        <taxon>Pseudomonadati</taxon>
        <taxon>Bacteroidota</taxon>
        <taxon>Sphingobacteriia</taxon>
        <taxon>Sphingobacteriales</taxon>
        <taxon>Sphingobacteriaceae</taxon>
        <taxon>Pedobacter</taxon>
    </lineage>
</organism>
<keyword evidence="3" id="KW-0418">Kinase</keyword>
<evidence type="ECO:0000259" key="2">
    <source>
        <dbReference type="Pfam" id="PF06580"/>
    </source>
</evidence>
<dbReference type="InterPro" id="IPR010559">
    <property type="entry name" value="Sig_transdc_His_kin_internal"/>
</dbReference>
<dbReference type="Pfam" id="PF06580">
    <property type="entry name" value="His_kinase"/>
    <property type="match status" value="1"/>
</dbReference>
<keyword evidence="3" id="KW-0808">Transferase</keyword>
<feature type="transmembrane region" description="Helical" evidence="1">
    <location>
        <begin position="47"/>
        <end position="70"/>
    </location>
</feature>
<dbReference type="Proteomes" id="UP001336835">
    <property type="component" value="Unassembled WGS sequence"/>
</dbReference>
<keyword evidence="1" id="KW-0472">Membrane</keyword>
<protein>
    <submittedName>
        <fullName evidence="3">Histidine kinase</fullName>
    </submittedName>
</protein>
<dbReference type="RefSeq" id="WP_330109508.1">
    <property type="nucleotide sequence ID" value="NZ_JAZDQT010000003.1"/>
</dbReference>
<gene>
    <name evidence="3" type="ORF">VRU48_19035</name>
</gene>
<evidence type="ECO:0000256" key="1">
    <source>
        <dbReference type="SAM" id="Phobius"/>
    </source>
</evidence>
<dbReference type="InterPro" id="IPR050640">
    <property type="entry name" value="Bact_2-comp_sensor_kinase"/>
</dbReference>
<comment type="caution">
    <text evidence="3">The sequence shown here is derived from an EMBL/GenBank/DDBJ whole genome shotgun (WGS) entry which is preliminary data.</text>
</comment>
<sequence length="352" mass="41038">MQKKYKIGLHVLVWMVFFLNDLLPKYFSRAYRSYSGDVNSFALFVKYLGVNLGYLFSGIVVFYGVAYWIAPLAFRHKKWIQSILATLGLCIFIVGYRYVIEFLVLKPYLGFDNYFGSIPETSWYIKNALLYSLYSYFSYGFIFFFINEWYISNRKKKELEQEKITTELAFLKSQINPHFLFNTLNDIYALTYRRSDDAPAAVLKLSALLRYMLKESDEQLVPLDREIGYLHNVIELHKIGQKGNAYIDFKVEGHTEGLKIAPLILINFVENAFKHGVFDDHEHPIQIQMAIADQQMVFKVFNLKNHDQKDKTGGIGLSNVQRRLSLIYPQRHTLAIGDENTTFTITLQINLQ</sequence>
<evidence type="ECO:0000313" key="3">
    <source>
        <dbReference type="EMBL" id="MEE1947230.1"/>
    </source>
</evidence>
<feature type="transmembrane region" description="Helical" evidence="1">
    <location>
        <begin position="133"/>
        <end position="151"/>
    </location>
</feature>
<dbReference type="PANTHER" id="PTHR34220:SF7">
    <property type="entry name" value="SENSOR HISTIDINE KINASE YPDA"/>
    <property type="match status" value="1"/>
</dbReference>
<feature type="transmembrane region" description="Helical" evidence="1">
    <location>
        <begin position="82"/>
        <end position="100"/>
    </location>
</feature>
<dbReference type="GO" id="GO:0016301">
    <property type="term" value="F:kinase activity"/>
    <property type="evidence" value="ECO:0007669"/>
    <property type="project" value="UniProtKB-KW"/>
</dbReference>
<accession>A0ABU7ICL1</accession>
<dbReference type="SUPFAM" id="SSF55874">
    <property type="entry name" value="ATPase domain of HSP90 chaperone/DNA topoisomerase II/histidine kinase"/>
    <property type="match status" value="1"/>
</dbReference>
<reference evidence="3 4" key="1">
    <citation type="submission" date="2024-01" db="EMBL/GenBank/DDBJ databases">
        <title>Pedobacter sp. nov., isolated from fresh soil.</title>
        <authorList>
            <person name="Le N.T.T."/>
        </authorList>
    </citation>
    <scope>NUCLEOTIDE SEQUENCE [LARGE SCALE GENOMIC DNA]</scope>
    <source>
        <strain evidence="3 4">KR3-3</strain>
    </source>
</reference>
<keyword evidence="1" id="KW-0812">Transmembrane</keyword>